<dbReference type="KEGG" id="nti:DNFV4_01859"/>
<keyword evidence="7" id="KW-0067">ATP-binding</keyword>
<evidence type="ECO:0000256" key="8">
    <source>
        <dbReference type="ARBA" id="ARBA00023118"/>
    </source>
</evidence>
<dbReference type="SUPFAM" id="SSF109604">
    <property type="entry name" value="HD-domain/PDEase-like"/>
    <property type="match status" value="1"/>
</dbReference>
<protein>
    <submittedName>
        <fullName evidence="13">CRISPR-associated helicase Cas3</fullName>
    </submittedName>
</protein>
<sequence>MGTANLDFDQLFEDLTDNKPFPWQRKLYGELVQKQFRRKCDVPTGLGKTSVIAVWLLSLAHHAQNGSLDGFPRRLVHVVNRRTVVDQATREVEHLRDALTGKPELQPVADALRALSIQPEGQPLAISTLRGQFADNAEWRNDPARPAVIVGTVDMVGSRLLFSGYGCGFKSKPLHAGFLGQDVLFIHDEAHLEPPFQMLITAIHAEQERSRELHVFHVMELTATSRTDQAGETSIFTDEDVEDERVTKRLEASKSLRFHPVREKKELPGNVIKLALAYKNSDKAILVFLRELDHVKQVCRDLEKAKQQVQTLTGTLRGLERDELAKKDPIFARFMPRSRKEVKLAQGTVYLVCTSAGEVGVDMSADHMVCDLTPFDSMAQRLGRVNRFGDGEASVDVVHVASKKGKEVSEAGNPGSDSGATDQGTSQVEEHAASEIPEVDESKEKNEEQSPFEIAIERTQLLLTKLPKQPDGSFEVSPAALRNLPEAERIAAFTPSPVICPATDILFDAWALTSVLEKLPGRPPVADWLHGVAEWEPPETYVAWREEVEVLTDDLLARCKPEDLLEDYPLKPHESLRDRSDRVRKELENIAAREPDFLCWLLDANNEIRVLRTCELIQKDEQKKPVIDLKNCTVILPPKAGGLKKGLLDGDEPFDENHSGLYDVAEQWCDEDRQLRRCRVWDNAEPPAGMRLVRTIDTYTGKEEGIAEDDEQYTRRYWYWYARPRSADDDGSRTARVPQDLQEHLQTVENVARRFVTKLGLKEKEPEAKAVTLAAKWHDLGKNRATWQRSIGNHDYPRQVLAKSGGQMRPIDITTYRHEFGSLLEMKTLAEFQQLDQETQDLVLHLVAAHHGRARPHFPADEAFDPDHPEEDAAELARQVPRRFARLQRKYGRWGLAYLESLVRAADALASQALGSDGVVQQANVTGKVAR</sequence>
<keyword evidence="6" id="KW-0347">Helicase</keyword>
<evidence type="ECO:0000256" key="6">
    <source>
        <dbReference type="ARBA" id="ARBA00022806"/>
    </source>
</evidence>
<evidence type="ECO:0000256" key="5">
    <source>
        <dbReference type="ARBA" id="ARBA00022801"/>
    </source>
</evidence>
<name>A0AA86T488_9BACT</name>
<dbReference type="Gene3D" id="3.40.50.300">
    <property type="entry name" value="P-loop containing nucleotide triphosphate hydrolases"/>
    <property type="match status" value="2"/>
</dbReference>
<feature type="coiled-coil region" evidence="10">
    <location>
        <begin position="295"/>
        <end position="322"/>
    </location>
</feature>
<keyword evidence="4" id="KW-0547">Nucleotide-binding</keyword>
<reference evidence="13" key="1">
    <citation type="submission" date="2022-10" db="EMBL/GenBank/DDBJ databases">
        <authorList>
            <person name="Koch H."/>
        </authorList>
    </citation>
    <scope>NUCLEOTIDE SEQUENCE</scope>
    <source>
        <strain evidence="13">DNF</strain>
    </source>
</reference>
<comment type="similarity">
    <text evidence="9">Belongs to the DEAD box helicase family.</text>
</comment>
<dbReference type="GO" id="GO:0005829">
    <property type="term" value="C:cytosol"/>
    <property type="evidence" value="ECO:0007669"/>
    <property type="project" value="TreeGrafter"/>
</dbReference>
<dbReference type="EMBL" id="OX365700">
    <property type="protein sequence ID" value="CAI4031436.1"/>
    <property type="molecule type" value="Genomic_DNA"/>
</dbReference>
<dbReference type="InterPro" id="IPR001650">
    <property type="entry name" value="Helicase_C-like"/>
</dbReference>
<evidence type="ECO:0000256" key="1">
    <source>
        <dbReference type="ARBA" id="ARBA00006847"/>
    </source>
</evidence>
<dbReference type="PANTHER" id="PTHR47959">
    <property type="entry name" value="ATP-DEPENDENT RNA HELICASE RHLE-RELATED"/>
    <property type="match status" value="1"/>
</dbReference>
<dbReference type="GO" id="GO:0005524">
    <property type="term" value="F:ATP binding"/>
    <property type="evidence" value="ECO:0007669"/>
    <property type="project" value="UniProtKB-KW"/>
</dbReference>
<dbReference type="PROSITE" id="PS51643">
    <property type="entry name" value="HD_CAS3"/>
    <property type="match status" value="1"/>
</dbReference>
<dbReference type="InterPro" id="IPR054712">
    <property type="entry name" value="Cas3-like_dom"/>
</dbReference>
<dbReference type="GO" id="GO:0003724">
    <property type="term" value="F:RNA helicase activity"/>
    <property type="evidence" value="ECO:0007669"/>
    <property type="project" value="TreeGrafter"/>
</dbReference>
<feature type="compositionally biased region" description="Polar residues" evidence="11">
    <location>
        <begin position="415"/>
        <end position="427"/>
    </location>
</feature>
<accession>A0AA86T488</accession>
<evidence type="ECO:0000313" key="13">
    <source>
        <dbReference type="EMBL" id="CAI4031436.1"/>
    </source>
</evidence>
<organism evidence="13 14">
    <name type="scientific">Nitrospira tepida</name>
    <dbReference type="NCBI Taxonomy" id="2973512"/>
    <lineage>
        <taxon>Bacteria</taxon>
        <taxon>Pseudomonadati</taxon>
        <taxon>Nitrospirota</taxon>
        <taxon>Nitrospiria</taxon>
        <taxon>Nitrospirales</taxon>
        <taxon>Nitrospiraceae</taxon>
        <taxon>Nitrospira</taxon>
    </lineage>
</organism>
<dbReference type="InterPro" id="IPR006483">
    <property type="entry name" value="CRISPR-assoc_Cas3_HD"/>
</dbReference>
<dbReference type="GO" id="GO:0016787">
    <property type="term" value="F:hydrolase activity"/>
    <property type="evidence" value="ECO:0007669"/>
    <property type="project" value="UniProtKB-KW"/>
</dbReference>
<evidence type="ECO:0000313" key="14">
    <source>
        <dbReference type="Proteomes" id="UP001179121"/>
    </source>
</evidence>
<evidence type="ECO:0000256" key="2">
    <source>
        <dbReference type="ARBA" id="ARBA00009046"/>
    </source>
</evidence>
<dbReference type="Proteomes" id="UP001179121">
    <property type="component" value="Chromosome"/>
</dbReference>
<dbReference type="Pfam" id="PF22590">
    <property type="entry name" value="Cas3-like_C_2"/>
    <property type="match status" value="1"/>
</dbReference>
<proteinExistence type="inferred from homology"/>
<gene>
    <name evidence="13" type="ORF">DNFV4_01859</name>
</gene>
<dbReference type="Pfam" id="PF18019">
    <property type="entry name" value="Cas3_HD"/>
    <property type="match status" value="1"/>
</dbReference>
<dbReference type="InterPro" id="IPR027417">
    <property type="entry name" value="P-loop_NTPase"/>
</dbReference>
<dbReference type="PANTHER" id="PTHR47959:SF1">
    <property type="entry name" value="ATP-DEPENDENT RNA HELICASE DBPA"/>
    <property type="match status" value="1"/>
</dbReference>
<evidence type="ECO:0000259" key="12">
    <source>
        <dbReference type="PROSITE" id="PS51643"/>
    </source>
</evidence>
<dbReference type="InterPro" id="IPR050079">
    <property type="entry name" value="DEAD_box_RNA_helicase"/>
</dbReference>
<feature type="region of interest" description="Disordered" evidence="11">
    <location>
        <begin position="404"/>
        <end position="451"/>
    </location>
</feature>
<dbReference type="InterPro" id="IPR013444">
    <property type="entry name" value="Helicase_Cas3_CRISPR-ass_Anaes"/>
</dbReference>
<keyword evidence="3" id="KW-0479">Metal-binding</keyword>
<dbReference type="InterPro" id="IPR038257">
    <property type="entry name" value="CRISPR-assoc_Cas3_HD_sf"/>
</dbReference>
<feature type="domain" description="HD Cas3-type" evidence="12">
    <location>
        <begin position="734"/>
        <end position="909"/>
    </location>
</feature>
<evidence type="ECO:0000256" key="11">
    <source>
        <dbReference type="SAM" id="MobiDB-lite"/>
    </source>
</evidence>
<dbReference type="SUPFAM" id="SSF52540">
    <property type="entry name" value="P-loop containing nucleoside triphosphate hydrolases"/>
    <property type="match status" value="1"/>
</dbReference>
<dbReference type="GO" id="GO:0051607">
    <property type="term" value="P:defense response to virus"/>
    <property type="evidence" value="ECO:0007669"/>
    <property type="project" value="UniProtKB-KW"/>
</dbReference>
<keyword evidence="5" id="KW-0378">Hydrolase</keyword>
<comment type="similarity">
    <text evidence="2">In the central section; belongs to the CRISPR-associated helicase Cas3 family.</text>
</comment>
<dbReference type="Gene3D" id="1.10.3210.30">
    <property type="match status" value="1"/>
</dbReference>
<dbReference type="GO" id="GO:0046872">
    <property type="term" value="F:metal ion binding"/>
    <property type="evidence" value="ECO:0007669"/>
    <property type="project" value="UniProtKB-KW"/>
</dbReference>
<dbReference type="NCBIfam" id="TIGR01596">
    <property type="entry name" value="cas3_HD"/>
    <property type="match status" value="1"/>
</dbReference>
<dbReference type="SMART" id="SM00490">
    <property type="entry name" value="HELICc"/>
    <property type="match status" value="1"/>
</dbReference>
<comment type="similarity">
    <text evidence="1">In the N-terminal section; belongs to the CRISPR-associated nuclease Cas3-HD family.</text>
</comment>
<evidence type="ECO:0000256" key="7">
    <source>
        <dbReference type="ARBA" id="ARBA00022840"/>
    </source>
</evidence>
<keyword evidence="10" id="KW-0175">Coiled coil</keyword>
<dbReference type="RefSeq" id="WP_289268352.1">
    <property type="nucleotide sequence ID" value="NZ_OX365700.1"/>
</dbReference>
<keyword evidence="14" id="KW-1185">Reference proteome</keyword>
<evidence type="ECO:0000256" key="10">
    <source>
        <dbReference type="SAM" id="Coils"/>
    </source>
</evidence>
<dbReference type="NCBIfam" id="TIGR02621">
    <property type="entry name" value="cas3_GSU0051"/>
    <property type="match status" value="1"/>
</dbReference>
<evidence type="ECO:0000256" key="3">
    <source>
        <dbReference type="ARBA" id="ARBA00022723"/>
    </source>
</evidence>
<evidence type="ECO:0000256" key="9">
    <source>
        <dbReference type="ARBA" id="ARBA00038437"/>
    </source>
</evidence>
<evidence type="ECO:0000256" key="4">
    <source>
        <dbReference type="ARBA" id="ARBA00022741"/>
    </source>
</evidence>
<keyword evidence="8" id="KW-0051">Antiviral defense</keyword>
<dbReference type="AlphaFoldDB" id="A0AA86T488"/>